<evidence type="ECO:0000313" key="10">
    <source>
        <dbReference type="Proteomes" id="UP000605846"/>
    </source>
</evidence>
<evidence type="ECO:0000256" key="2">
    <source>
        <dbReference type="ARBA" id="ARBA00008333"/>
    </source>
</evidence>
<feature type="transmembrane region" description="Helical" evidence="8">
    <location>
        <begin position="291"/>
        <end position="310"/>
    </location>
</feature>
<keyword evidence="6 8" id="KW-0472">Membrane</keyword>
<proteinExistence type="inferred from homology"/>
<dbReference type="Proteomes" id="UP000605846">
    <property type="component" value="Unassembled WGS sequence"/>
</dbReference>
<dbReference type="GO" id="GO:0033573">
    <property type="term" value="C:high-affinity iron permease complex"/>
    <property type="evidence" value="ECO:0007669"/>
    <property type="project" value="InterPro"/>
</dbReference>
<feature type="transmembrane region" description="Helical" evidence="8">
    <location>
        <begin position="140"/>
        <end position="166"/>
    </location>
</feature>
<dbReference type="EMBL" id="JABAYA010000174">
    <property type="protein sequence ID" value="KAF7722839.1"/>
    <property type="molecule type" value="Genomic_DNA"/>
</dbReference>
<evidence type="ECO:0000256" key="7">
    <source>
        <dbReference type="SAM" id="MobiDB-lite"/>
    </source>
</evidence>
<evidence type="ECO:0000256" key="5">
    <source>
        <dbReference type="ARBA" id="ARBA00022989"/>
    </source>
</evidence>
<dbReference type="PANTHER" id="PTHR31632">
    <property type="entry name" value="IRON TRANSPORTER FTH1"/>
    <property type="match status" value="1"/>
</dbReference>
<protein>
    <submittedName>
        <fullName evidence="9">High-affinity iron permease</fullName>
    </submittedName>
</protein>
<comment type="subcellular location">
    <subcellularLocation>
        <location evidence="1">Membrane</location>
        <topology evidence="1">Multi-pass membrane protein</topology>
    </subcellularLocation>
</comment>
<gene>
    <name evidence="9" type="primary">FTR1_1</name>
    <name evidence="9" type="ORF">EC973_002641</name>
</gene>
<feature type="region of interest" description="Disordered" evidence="7">
    <location>
        <begin position="346"/>
        <end position="368"/>
    </location>
</feature>
<evidence type="ECO:0000313" key="9">
    <source>
        <dbReference type="EMBL" id="KAF7722839.1"/>
    </source>
</evidence>
<evidence type="ECO:0000256" key="8">
    <source>
        <dbReference type="SAM" id="Phobius"/>
    </source>
</evidence>
<dbReference type="InterPro" id="IPR004923">
    <property type="entry name" value="FTR1/Fip1/EfeU"/>
</dbReference>
<keyword evidence="4 8" id="KW-0812">Transmembrane</keyword>
<keyword evidence="3" id="KW-0410">Iron transport</keyword>
<name>A0A8H7BI25_9FUNG</name>
<comment type="caution">
    <text evidence="9">The sequence shown here is derived from an EMBL/GenBank/DDBJ whole genome shotgun (WGS) entry which is preliminary data.</text>
</comment>
<feature type="transmembrane region" description="Helical" evidence="8">
    <location>
        <begin position="6"/>
        <end position="29"/>
    </location>
</feature>
<feature type="transmembrane region" description="Helical" evidence="8">
    <location>
        <begin position="172"/>
        <end position="192"/>
    </location>
</feature>
<evidence type="ECO:0000256" key="6">
    <source>
        <dbReference type="ARBA" id="ARBA00023136"/>
    </source>
</evidence>
<keyword evidence="5 8" id="KW-1133">Transmembrane helix</keyword>
<comment type="similarity">
    <text evidence="2">Belongs to the oxidase-dependent Fe transporter (OFeT) (TC 9.A.10.1) family.</text>
</comment>
<reference evidence="9" key="1">
    <citation type="submission" date="2020-01" db="EMBL/GenBank/DDBJ databases">
        <title>Genome Sequencing of Three Apophysomyces-Like Fungal Strains Confirms a Novel Fungal Genus in the Mucoromycota with divergent Burkholderia-like Endosymbiotic Bacteria.</title>
        <authorList>
            <person name="Stajich J.E."/>
            <person name="Macias A.M."/>
            <person name="Carter-House D."/>
            <person name="Lovett B."/>
            <person name="Kasson L.R."/>
            <person name="Berry K."/>
            <person name="Grigoriev I."/>
            <person name="Chang Y."/>
            <person name="Spatafora J."/>
            <person name="Kasson M.T."/>
        </authorList>
    </citation>
    <scope>NUCLEOTIDE SEQUENCE</scope>
    <source>
        <strain evidence="9">NRRL A-21654</strain>
    </source>
</reference>
<feature type="transmembrane region" description="Helical" evidence="8">
    <location>
        <begin position="50"/>
        <end position="74"/>
    </location>
</feature>
<dbReference type="OrthoDB" id="4364at2759"/>
<evidence type="ECO:0000256" key="4">
    <source>
        <dbReference type="ARBA" id="ARBA00022692"/>
    </source>
</evidence>
<feature type="compositionally biased region" description="Basic and acidic residues" evidence="7">
    <location>
        <begin position="350"/>
        <end position="362"/>
    </location>
</feature>
<feature type="transmembrane region" description="Helical" evidence="8">
    <location>
        <begin position="86"/>
        <end position="107"/>
    </location>
</feature>
<keyword evidence="3" id="KW-0408">Iron</keyword>
<sequence length="368" mass="41150">MSQDLFDVPIFFIVFRETTEAAIIVSVLLSFLRKVFETNTPIYKRLRNQVWIGAAIGFFICLCIGAAFIAVYYTVLNDLWGNSEDIWEGVFSLIATIMITLMGLAMLKTERMQEKWKIKLAKAMETRHVKSGFKVWMQKYSFFLLPFITVLREGLEAVVFIAGVSLNVQAKSIPIAAIMGFICGALVGFLIYRGGSLLRLRWFFIFSTVILYLVAAGLMSKAVGYFEQYSWNQVIGGEAAEEGGDVIAYKVTTAVWHVSWGDPEAKTDDNGGWQIFNAILGWNNTATIGTIISYCLYWLLVAAALVYMHFKEKRESIKKAEKGEWDDGDAALENAKNFVDQDGAILGTKTGDEEQHQSEKAHVGGVKA</sequence>
<evidence type="ECO:0000256" key="3">
    <source>
        <dbReference type="ARBA" id="ARBA00022496"/>
    </source>
</evidence>
<evidence type="ECO:0000256" key="1">
    <source>
        <dbReference type="ARBA" id="ARBA00004141"/>
    </source>
</evidence>
<organism evidence="9 10">
    <name type="scientific">Apophysomyces ossiformis</name>
    <dbReference type="NCBI Taxonomy" id="679940"/>
    <lineage>
        <taxon>Eukaryota</taxon>
        <taxon>Fungi</taxon>
        <taxon>Fungi incertae sedis</taxon>
        <taxon>Mucoromycota</taxon>
        <taxon>Mucoromycotina</taxon>
        <taxon>Mucoromycetes</taxon>
        <taxon>Mucorales</taxon>
        <taxon>Mucorineae</taxon>
        <taxon>Mucoraceae</taxon>
        <taxon>Apophysomyces</taxon>
    </lineage>
</organism>
<keyword evidence="10" id="KW-1185">Reference proteome</keyword>
<accession>A0A8H7BI25</accession>
<keyword evidence="3" id="KW-0406">Ion transport</keyword>
<feature type="transmembrane region" description="Helical" evidence="8">
    <location>
        <begin position="204"/>
        <end position="226"/>
    </location>
</feature>
<dbReference type="AlphaFoldDB" id="A0A8H7BI25"/>
<keyword evidence="3" id="KW-0813">Transport</keyword>
<dbReference type="Pfam" id="PF03239">
    <property type="entry name" value="FTR1"/>
    <property type="match status" value="1"/>
</dbReference>
<dbReference type="PANTHER" id="PTHR31632:SF2">
    <property type="entry name" value="PLASMA MEMBRANE IRON PERMEASE"/>
    <property type="match status" value="1"/>
</dbReference>
<dbReference type="GO" id="GO:0015093">
    <property type="term" value="F:ferrous iron transmembrane transporter activity"/>
    <property type="evidence" value="ECO:0007669"/>
    <property type="project" value="TreeGrafter"/>
</dbReference>